<keyword evidence="4" id="KW-1185">Reference proteome</keyword>
<feature type="compositionally biased region" description="Low complexity" evidence="1">
    <location>
        <begin position="56"/>
        <end position="81"/>
    </location>
</feature>
<organism evidence="3 4">
    <name type="scientific">Roseateles oligotrophus</name>
    <dbReference type="NCBI Taxonomy" id="1769250"/>
    <lineage>
        <taxon>Bacteria</taxon>
        <taxon>Pseudomonadati</taxon>
        <taxon>Pseudomonadota</taxon>
        <taxon>Betaproteobacteria</taxon>
        <taxon>Burkholderiales</taxon>
        <taxon>Sphaerotilaceae</taxon>
        <taxon>Roseateles</taxon>
    </lineage>
</organism>
<dbReference type="Proteomes" id="UP000562027">
    <property type="component" value="Unassembled WGS sequence"/>
</dbReference>
<dbReference type="Gene3D" id="2.40.160.10">
    <property type="entry name" value="Porin"/>
    <property type="match status" value="1"/>
</dbReference>
<keyword evidence="2" id="KW-0732">Signal</keyword>
<feature type="signal peptide" evidence="2">
    <location>
        <begin position="1"/>
        <end position="26"/>
    </location>
</feature>
<feature type="chain" id="PRO_5032461278" evidence="2">
    <location>
        <begin position="27"/>
        <end position="433"/>
    </location>
</feature>
<dbReference type="AlphaFoldDB" id="A0A840LDG2"/>
<name>A0A840LDG2_9BURK</name>
<evidence type="ECO:0000256" key="1">
    <source>
        <dbReference type="SAM" id="MobiDB-lite"/>
    </source>
</evidence>
<proteinExistence type="predicted"/>
<dbReference type="EMBL" id="JACHLP010000005">
    <property type="protein sequence ID" value="MBB4844238.1"/>
    <property type="molecule type" value="Genomic_DNA"/>
</dbReference>
<sequence>MSLLSPRLSPLALALSLALGASASQAQTSTELELMRRLDQLSTELAKLKTELQTLQQKQAAAPAPAPAAAPATSSAAAEAATRGNGEPSTVISGYAEINYNRPSNSKDAQADLRRVVLGYQHRFDEKTKVVTEIEIEHGIASASDGGEVAIEQAYIEHQINPLFTLRGGLFLMPVGLLNENHEPPNYYGVERNFVETAIIPSTWREGGFQLVSNLGSGLSLQAGISTGFNLNKWDAASSEGRESPLGAIHQEMAQAKAHDLALFGAANWRGLPGLLLGASVFSGKATQRQTELESRISLWDVHARWTPGRWDLSAVYAKGTISNTAALNAPLVGGDNLIPASFDGWYAQAAYKLWEQGSYRLSPFARWEQVNTARSYADLGQGLTPAAAPTERIFTVGANFRLTDGVVFKADLQRFRENKDMDRFNLGVGWSF</sequence>
<evidence type="ECO:0000313" key="3">
    <source>
        <dbReference type="EMBL" id="MBB4844238.1"/>
    </source>
</evidence>
<dbReference type="InterPro" id="IPR023614">
    <property type="entry name" value="Porin_dom_sf"/>
</dbReference>
<gene>
    <name evidence="3" type="ORF">HNP55_002774</name>
</gene>
<dbReference type="SUPFAM" id="SSF56935">
    <property type="entry name" value="Porins"/>
    <property type="match status" value="1"/>
</dbReference>
<dbReference type="RefSeq" id="WP_184300333.1">
    <property type="nucleotide sequence ID" value="NZ_JACHLP010000005.1"/>
</dbReference>
<feature type="region of interest" description="Disordered" evidence="1">
    <location>
        <begin position="56"/>
        <end position="88"/>
    </location>
</feature>
<reference evidence="3 4" key="1">
    <citation type="submission" date="2020-08" db="EMBL/GenBank/DDBJ databases">
        <title>Functional genomics of gut bacteria from endangered species of beetles.</title>
        <authorList>
            <person name="Carlos-Shanley C."/>
        </authorList>
    </citation>
    <scope>NUCLEOTIDE SEQUENCE [LARGE SCALE GENOMIC DNA]</scope>
    <source>
        <strain evidence="3 4">S00239</strain>
    </source>
</reference>
<evidence type="ECO:0000256" key="2">
    <source>
        <dbReference type="SAM" id="SignalP"/>
    </source>
</evidence>
<comment type="caution">
    <text evidence="3">The sequence shown here is derived from an EMBL/GenBank/DDBJ whole genome shotgun (WGS) entry which is preliminary data.</text>
</comment>
<protein>
    <submittedName>
        <fullName evidence="3">Opacity protein-like surface antigen</fullName>
    </submittedName>
</protein>
<accession>A0A840LDG2</accession>
<evidence type="ECO:0000313" key="4">
    <source>
        <dbReference type="Proteomes" id="UP000562027"/>
    </source>
</evidence>